<evidence type="ECO:0000313" key="2">
    <source>
        <dbReference type="Proteomes" id="UP000597656"/>
    </source>
</evidence>
<name>A0ABQ2HSI2_9PSEU</name>
<dbReference type="RefSeq" id="WP_229693355.1">
    <property type="nucleotide sequence ID" value="NZ_BMNC01000003.1"/>
</dbReference>
<sequence>MDRQTREFTQAVTKLLHDPDGASLLTTTTPAADEPTRIFLKYRTE</sequence>
<comment type="caution">
    <text evidence="1">The sequence shown here is derived from an EMBL/GenBank/DDBJ whole genome shotgun (WGS) entry which is preliminary data.</text>
</comment>
<protein>
    <submittedName>
        <fullName evidence="1">Uncharacterized protein</fullName>
    </submittedName>
</protein>
<accession>A0ABQ2HSI2</accession>
<proteinExistence type="predicted"/>
<keyword evidence="2" id="KW-1185">Reference proteome</keyword>
<gene>
    <name evidence="1" type="ORF">GCM10011609_27980</name>
</gene>
<dbReference type="Proteomes" id="UP000597656">
    <property type="component" value="Unassembled WGS sequence"/>
</dbReference>
<organism evidence="1 2">
    <name type="scientific">Lentzea pudingi</name>
    <dbReference type="NCBI Taxonomy" id="1789439"/>
    <lineage>
        <taxon>Bacteria</taxon>
        <taxon>Bacillati</taxon>
        <taxon>Actinomycetota</taxon>
        <taxon>Actinomycetes</taxon>
        <taxon>Pseudonocardiales</taxon>
        <taxon>Pseudonocardiaceae</taxon>
        <taxon>Lentzea</taxon>
    </lineage>
</organism>
<evidence type="ECO:0000313" key="1">
    <source>
        <dbReference type="EMBL" id="GGM89482.1"/>
    </source>
</evidence>
<dbReference type="EMBL" id="BMNC01000003">
    <property type="protein sequence ID" value="GGM89482.1"/>
    <property type="molecule type" value="Genomic_DNA"/>
</dbReference>
<reference evidence="2" key="1">
    <citation type="journal article" date="2019" name="Int. J. Syst. Evol. Microbiol.">
        <title>The Global Catalogue of Microorganisms (GCM) 10K type strain sequencing project: providing services to taxonomists for standard genome sequencing and annotation.</title>
        <authorList>
            <consortium name="The Broad Institute Genomics Platform"/>
            <consortium name="The Broad Institute Genome Sequencing Center for Infectious Disease"/>
            <person name="Wu L."/>
            <person name="Ma J."/>
        </authorList>
    </citation>
    <scope>NUCLEOTIDE SEQUENCE [LARGE SCALE GENOMIC DNA]</scope>
    <source>
        <strain evidence="2">CGMCC 4.7319</strain>
    </source>
</reference>